<evidence type="ECO:0000256" key="1">
    <source>
        <dbReference type="ARBA" id="ARBA00022729"/>
    </source>
</evidence>
<dbReference type="InterPro" id="IPR001638">
    <property type="entry name" value="Solute-binding_3/MltF_N"/>
</dbReference>
<evidence type="ECO:0000256" key="2">
    <source>
        <dbReference type="SAM" id="SignalP"/>
    </source>
</evidence>
<gene>
    <name evidence="4" type="ORF">AVDCRST_MAG52-2857</name>
</gene>
<dbReference type="SMART" id="SM00062">
    <property type="entry name" value="PBPb"/>
    <property type="match status" value="1"/>
</dbReference>
<evidence type="ECO:0000259" key="3">
    <source>
        <dbReference type="SMART" id="SM00062"/>
    </source>
</evidence>
<dbReference type="EMBL" id="CADCTN010000200">
    <property type="protein sequence ID" value="CAA9265640.1"/>
    <property type="molecule type" value="Genomic_DNA"/>
</dbReference>
<feature type="chain" id="PRO_5038840752" description="Solute-binding protein family 3/N-terminal domain-containing protein" evidence="2">
    <location>
        <begin position="22"/>
        <end position="299"/>
    </location>
</feature>
<reference evidence="4" key="1">
    <citation type="submission" date="2020-02" db="EMBL/GenBank/DDBJ databases">
        <authorList>
            <person name="Meier V. D."/>
        </authorList>
    </citation>
    <scope>NUCLEOTIDE SEQUENCE</scope>
    <source>
        <strain evidence="4">AVDCRST_MAG52</strain>
    </source>
</reference>
<feature type="domain" description="Solute-binding protein family 3/N-terminal" evidence="3">
    <location>
        <begin position="57"/>
        <end position="281"/>
    </location>
</feature>
<feature type="signal peptide" evidence="2">
    <location>
        <begin position="1"/>
        <end position="21"/>
    </location>
</feature>
<dbReference type="CDD" id="cd01004">
    <property type="entry name" value="PBP2_MidA_like"/>
    <property type="match status" value="1"/>
</dbReference>
<dbReference type="PANTHER" id="PTHR35936:SF17">
    <property type="entry name" value="ARGININE-BINDING EXTRACELLULAR PROTEIN ARTP"/>
    <property type="match status" value="1"/>
</dbReference>
<proteinExistence type="predicted"/>
<keyword evidence="1 2" id="KW-0732">Signal</keyword>
<sequence length="299" mass="31228">MTRTRRTRLSLALSTLLFVAACGGGGAPSDEPDGPPPLAVDEELRALLPEEVRDAGTLTIATEPSYPPASSFAADGRTIIGFEPDLGAALGELLGVRIEFRAEGFDTVLDGLSEGDYDAVMSSMTDTPERRANADFVNYFRAGSAIVIARGNPLGIHDLGGLCGETVAVESGTLHVDVLARGQRNCGNQPIVVIESSSNDDALLELRTGRAGAVLTDYPPAVVASTDERTQAFFQLASDVQYEPGLYGIAVARDRAALRDALAGALTSLVRSGHYQHVLDDWDVGSGGVSVVTVNGGAV</sequence>
<dbReference type="Pfam" id="PF00497">
    <property type="entry name" value="SBP_bac_3"/>
    <property type="match status" value="1"/>
</dbReference>
<dbReference type="Gene3D" id="3.40.190.10">
    <property type="entry name" value="Periplasmic binding protein-like II"/>
    <property type="match status" value="2"/>
</dbReference>
<evidence type="ECO:0000313" key="4">
    <source>
        <dbReference type="EMBL" id="CAA9265640.1"/>
    </source>
</evidence>
<name>A0A6J4IYL0_9ACTN</name>
<dbReference type="PANTHER" id="PTHR35936">
    <property type="entry name" value="MEMBRANE-BOUND LYTIC MUREIN TRANSGLYCOSYLASE F"/>
    <property type="match status" value="1"/>
</dbReference>
<accession>A0A6J4IYL0</accession>
<dbReference type="PROSITE" id="PS51257">
    <property type="entry name" value="PROKAR_LIPOPROTEIN"/>
    <property type="match status" value="1"/>
</dbReference>
<organism evidence="4">
    <name type="scientific">uncultured Blastococcus sp</name>
    <dbReference type="NCBI Taxonomy" id="217144"/>
    <lineage>
        <taxon>Bacteria</taxon>
        <taxon>Bacillati</taxon>
        <taxon>Actinomycetota</taxon>
        <taxon>Actinomycetes</taxon>
        <taxon>Geodermatophilales</taxon>
        <taxon>Geodermatophilaceae</taxon>
        <taxon>Blastococcus</taxon>
        <taxon>environmental samples</taxon>
    </lineage>
</organism>
<protein>
    <recommendedName>
        <fullName evidence="3">Solute-binding protein family 3/N-terminal domain-containing protein</fullName>
    </recommendedName>
</protein>
<dbReference type="AlphaFoldDB" id="A0A6J4IYL0"/>
<dbReference type="SUPFAM" id="SSF53850">
    <property type="entry name" value="Periplasmic binding protein-like II"/>
    <property type="match status" value="1"/>
</dbReference>